<dbReference type="InterPro" id="IPR000412">
    <property type="entry name" value="ABC_2_transport"/>
</dbReference>
<accession>A0ABU0Z7P7</accession>
<dbReference type="PIRSF" id="PIRSF006648">
    <property type="entry name" value="DrrB"/>
    <property type="match status" value="1"/>
</dbReference>
<gene>
    <name evidence="8" type="ORF">Q9R08_18445</name>
</gene>
<evidence type="ECO:0000256" key="6">
    <source>
        <dbReference type="SAM" id="Phobius"/>
    </source>
</evidence>
<comment type="caution">
    <text evidence="8">The sequence shown here is derived from an EMBL/GenBank/DDBJ whole genome shotgun (WGS) entry which is preliminary data.</text>
</comment>
<dbReference type="Proteomes" id="UP001235133">
    <property type="component" value="Unassembled WGS sequence"/>
</dbReference>
<organism evidence="8 9">
    <name type="scientific">Microbacterium psychrotolerans</name>
    <dbReference type="NCBI Taxonomy" id="3068321"/>
    <lineage>
        <taxon>Bacteria</taxon>
        <taxon>Bacillati</taxon>
        <taxon>Actinomycetota</taxon>
        <taxon>Actinomycetes</taxon>
        <taxon>Micrococcales</taxon>
        <taxon>Microbacteriaceae</taxon>
        <taxon>Microbacterium</taxon>
    </lineage>
</organism>
<feature type="transmembrane region" description="Helical" evidence="6">
    <location>
        <begin position="145"/>
        <end position="168"/>
    </location>
</feature>
<evidence type="ECO:0000256" key="5">
    <source>
        <dbReference type="ARBA" id="ARBA00023251"/>
    </source>
</evidence>
<feature type="transmembrane region" description="Helical" evidence="6">
    <location>
        <begin position="106"/>
        <end position="133"/>
    </location>
</feature>
<evidence type="ECO:0000259" key="7">
    <source>
        <dbReference type="Pfam" id="PF01061"/>
    </source>
</evidence>
<evidence type="ECO:0000256" key="3">
    <source>
        <dbReference type="ARBA" id="ARBA00022989"/>
    </source>
</evidence>
<dbReference type="PANTHER" id="PTHR43229:SF6">
    <property type="entry name" value="ABC-TYPE MULTIDRUG TRANSPORT SYSTEM, PERMEASE COMPONENT"/>
    <property type="match status" value="1"/>
</dbReference>
<dbReference type="InterPro" id="IPR051784">
    <property type="entry name" value="Nod_factor_ABC_transporter"/>
</dbReference>
<evidence type="ECO:0000256" key="4">
    <source>
        <dbReference type="ARBA" id="ARBA00023136"/>
    </source>
</evidence>
<dbReference type="RefSeq" id="WP_308869634.1">
    <property type="nucleotide sequence ID" value="NZ_JAVFWO010000006.1"/>
</dbReference>
<feature type="domain" description="ABC-2 type transporter transmembrane" evidence="7">
    <location>
        <begin position="23"/>
        <end position="218"/>
    </location>
</feature>
<reference evidence="8 9" key="1">
    <citation type="submission" date="2023-08" db="EMBL/GenBank/DDBJ databases">
        <title>Microbacterium psychrotolerans sp. nov., a psychrotolerant bacterium isolated from soil in Heilongjiang Province, China.</title>
        <authorList>
            <person name="An P."/>
            <person name="Zhao D."/>
            <person name="Xiang H."/>
        </authorList>
    </citation>
    <scope>NUCLEOTIDE SEQUENCE [LARGE SCALE GENOMIC DNA]</scope>
    <source>
        <strain evidence="8 9">QXD-8</strain>
    </source>
</reference>
<evidence type="ECO:0000313" key="8">
    <source>
        <dbReference type="EMBL" id="MDQ7879975.1"/>
    </source>
</evidence>
<proteinExistence type="predicted"/>
<feature type="transmembrane region" description="Helical" evidence="6">
    <location>
        <begin position="61"/>
        <end position="85"/>
    </location>
</feature>
<feature type="transmembrane region" description="Helical" evidence="6">
    <location>
        <begin position="29"/>
        <end position="49"/>
    </location>
</feature>
<sequence length="258" mass="27772">MTAHAETVPSVAQLTLLHARFGLIETFRVPIAVIGTLVFPALALLFFVVPQRAVADSPEYATQAVISLSVFAVMSNALFSFGLTISENREKPWDPYLRTLPAPGVARVFAQILSTGLLGLVAIIPLIVVGGIFTAAEAPVLRVLAGLMALAVSALPFMLIGTAIGYALPFKAAIAVIQIVMFGLAFIGGLFLPPILFAGWLDAISKFTPSRQARELVIWAVQGGSLEWWVWVGVLAWTTLSLAAALVLFRRDEGRRYR</sequence>
<keyword evidence="4 6" id="KW-0472">Membrane</keyword>
<dbReference type="InterPro" id="IPR013525">
    <property type="entry name" value="ABC2_TM"/>
</dbReference>
<evidence type="ECO:0000256" key="1">
    <source>
        <dbReference type="ARBA" id="ARBA00004141"/>
    </source>
</evidence>
<keyword evidence="9" id="KW-1185">Reference proteome</keyword>
<keyword evidence="5" id="KW-0046">Antibiotic resistance</keyword>
<name>A0ABU0Z7P7_9MICO</name>
<dbReference type="EMBL" id="JAVFWO010000006">
    <property type="protein sequence ID" value="MDQ7879975.1"/>
    <property type="molecule type" value="Genomic_DNA"/>
</dbReference>
<keyword evidence="2 6" id="KW-0812">Transmembrane</keyword>
<evidence type="ECO:0000256" key="2">
    <source>
        <dbReference type="ARBA" id="ARBA00022692"/>
    </source>
</evidence>
<comment type="subcellular location">
    <subcellularLocation>
        <location evidence="1">Membrane</location>
        <topology evidence="1">Multi-pass membrane protein</topology>
    </subcellularLocation>
</comment>
<keyword evidence="3 6" id="KW-1133">Transmembrane helix</keyword>
<dbReference type="Pfam" id="PF01061">
    <property type="entry name" value="ABC2_membrane"/>
    <property type="match status" value="1"/>
</dbReference>
<evidence type="ECO:0000313" key="9">
    <source>
        <dbReference type="Proteomes" id="UP001235133"/>
    </source>
</evidence>
<feature type="transmembrane region" description="Helical" evidence="6">
    <location>
        <begin position="175"/>
        <end position="201"/>
    </location>
</feature>
<feature type="transmembrane region" description="Helical" evidence="6">
    <location>
        <begin position="228"/>
        <end position="249"/>
    </location>
</feature>
<dbReference type="PANTHER" id="PTHR43229">
    <property type="entry name" value="NODULATION PROTEIN J"/>
    <property type="match status" value="1"/>
</dbReference>
<protein>
    <submittedName>
        <fullName evidence="8">ABC transporter permease</fullName>
    </submittedName>
</protein>